<dbReference type="PANTHER" id="PTHR30071:SF15">
    <property type="entry name" value="PROTEIN HEMX"/>
    <property type="match status" value="1"/>
</dbReference>
<feature type="transmembrane region" description="Helical" evidence="5">
    <location>
        <begin position="6"/>
        <end position="26"/>
    </location>
</feature>
<sequence>MSFFNSPAAYTLLIALYGVSIGLFYADFLRDNRIASRMGLAMLSVVFAFVTMIMGIRISLDHLLPFFSSGQVIIFFAWLLIGVSIFINYFSRIDYFTLFMNILGFIFVVFDAFVHGQSLEATYGQRDLLLLHIGVALVSYIAFTLSVIFSLLYLLEDSALRFKRFQSGSFRRLPPLERLDLYALRSAVIALPLMLLGLILGILWYFLLSGKFVLLDPKPLGAIGLSLLYGFYAYARSSGWMTGRRAAWLNLACFFAVLVNFLFVGELASDFHRW</sequence>
<dbReference type="GO" id="GO:0020037">
    <property type="term" value="F:heme binding"/>
    <property type="evidence" value="ECO:0007669"/>
    <property type="project" value="InterPro"/>
</dbReference>
<evidence type="ECO:0000313" key="8">
    <source>
        <dbReference type="Proteomes" id="UP000245380"/>
    </source>
</evidence>
<feature type="domain" description="Cytochrome c assembly protein" evidence="6">
    <location>
        <begin position="72"/>
        <end position="265"/>
    </location>
</feature>
<keyword evidence="3 5" id="KW-1133">Transmembrane helix</keyword>
<name>A0A2U3DC57_SULT2</name>
<feature type="transmembrane region" description="Helical" evidence="5">
    <location>
        <begin position="247"/>
        <end position="265"/>
    </location>
</feature>
<dbReference type="Proteomes" id="UP000245380">
    <property type="component" value="Unassembled WGS sequence"/>
</dbReference>
<dbReference type="PANTHER" id="PTHR30071">
    <property type="entry name" value="HEME EXPORTER PROTEIN C"/>
    <property type="match status" value="1"/>
</dbReference>
<comment type="caution">
    <text evidence="7">The sequence shown here is derived from an EMBL/GenBank/DDBJ whole genome shotgun (WGS) entry which is preliminary data.</text>
</comment>
<evidence type="ECO:0000256" key="4">
    <source>
        <dbReference type="ARBA" id="ARBA00023136"/>
    </source>
</evidence>
<evidence type="ECO:0000256" key="1">
    <source>
        <dbReference type="ARBA" id="ARBA00004141"/>
    </source>
</evidence>
<feature type="transmembrane region" description="Helical" evidence="5">
    <location>
        <begin position="98"/>
        <end position="116"/>
    </location>
</feature>
<evidence type="ECO:0000256" key="5">
    <source>
        <dbReference type="SAM" id="Phobius"/>
    </source>
</evidence>
<gene>
    <name evidence="7" type="ORF">BM613_01820</name>
</gene>
<feature type="transmembrane region" description="Helical" evidence="5">
    <location>
        <begin position="219"/>
        <end position="235"/>
    </location>
</feature>
<dbReference type="InterPro" id="IPR045062">
    <property type="entry name" value="Cyt_c_biogenesis_CcsA/CcmC"/>
</dbReference>
<dbReference type="AlphaFoldDB" id="A0A2U3DC57"/>
<keyword evidence="4 5" id="KW-0472">Membrane</keyword>
<evidence type="ECO:0000259" key="6">
    <source>
        <dbReference type="Pfam" id="PF01578"/>
    </source>
</evidence>
<keyword evidence="2 5" id="KW-0812">Transmembrane</keyword>
<comment type="subcellular location">
    <subcellularLocation>
        <location evidence="1">Membrane</location>
        <topology evidence="1">Multi-pass membrane protein</topology>
    </subcellularLocation>
</comment>
<evidence type="ECO:0000313" key="7">
    <source>
        <dbReference type="EMBL" id="PWI58852.1"/>
    </source>
</evidence>
<feature type="transmembrane region" description="Helical" evidence="5">
    <location>
        <begin position="72"/>
        <end position="91"/>
    </location>
</feature>
<reference evidence="7 8" key="1">
    <citation type="submission" date="2016-11" db="EMBL/GenBank/DDBJ databases">
        <title>Comparative genomics of Acidibacillus ferroxidans species.</title>
        <authorList>
            <person name="Oliveira G."/>
            <person name="Nunes G."/>
            <person name="Oliveira R."/>
            <person name="Araujo F."/>
            <person name="Salim A."/>
            <person name="Scholte L."/>
            <person name="Morais D."/>
            <person name="Nancucheo I."/>
            <person name="Johnson D.B."/>
            <person name="Grail B."/>
            <person name="Bittencourt J."/>
            <person name="Valadares R."/>
        </authorList>
    </citation>
    <scope>NUCLEOTIDE SEQUENCE [LARGE SCALE GENOMIC DNA]</scope>
    <source>
        <strain evidence="7 8">Y002</strain>
    </source>
</reference>
<dbReference type="EMBL" id="MPDK01000002">
    <property type="protein sequence ID" value="PWI58852.1"/>
    <property type="molecule type" value="Genomic_DNA"/>
</dbReference>
<organism evidence="7 8">
    <name type="scientific">Sulfoacidibacillus thermotolerans</name>
    <name type="common">Acidibacillus sulfuroxidans</name>
    <dbReference type="NCBI Taxonomy" id="1765684"/>
    <lineage>
        <taxon>Bacteria</taxon>
        <taxon>Bacillati</taxon>
        <taxon>Bacillota</taxon>
        <taxon>Bacilli</taxon>
        <taxon>Bacillales</taxon>
        <taxon>Alicyclobacillaceae</taxon>
        <taxon>Sulfoacidibacillus</taxon>
    </lineage>
</organism>
<dbReference type="InterPro" id="IPR002541">
    <property type="entry name" value="Cyt_c_assembly"/>
</dbReference>
<feature type="transmembrane region" description="Helical" evidence="5">
    <location>
        <begin position="128"/>
        <end position="155"/>
    </location>
</feature>
<evidence type="ECO:0000256" key="3">
    <source>
        <dbReference type="ARBA" id="ARBA00022989"/>
    </source>
</evidence>
<evidence type="ECO:0000256" key="2">
    <source>
        <dbReference type="ARBA" id="ARBA00022692"/>
    </source>
</evidence>
<dbReference type="OrthoDB" id="2417400at2"/>
<dbReference type="Pfam" id="PF01578">
    <property type="entry name" value="Cytochrom_C_asm"/>
    <property type="match status" value="1"/>
</dbReference>
<accession>A0A2U3DC57</accession>
<proteinExistence type="predicted"/>
<protein>
    <recommendedName>
        <fullName evidence="6">Cytochrome c assembly protein domain-containing protein</fullName>
    </recommendedName>
</protein>
<dbReference type="GO" id="GO:0017004">
    <property type="term" value="P:cytochrome complex assembly"/>
    <property type="evidence" value="ECO:0007669"/>
    <property type="project" value="InterPro"/>
</dbReference>
<feature type="transmembrane region" description="Helical" evidence="5">
    <location>
        <begin position="182"/>
        <end position="207"/>
    </location>
</feature>
<dbReference type="RefSeq" id="WP_109429447.1">
    <property type="nucleotide sequence ID" value="NZ_MPDK01000002.1"/>
</dbReference>
<dbReference type="GO" id="GO:0005886">
    <property type="term" value="C:plasma membrane"/>
    <property type="evidence" value="ECO:0007669"/>
    <property type="project" value="TreeGrafter"/>
</dbReference>
<keyword evidence="8" id="KW-1185">Reference proteome</keyword>
<feature type="transmembrane region" description="Helical" evidence="5">
    <location>
        <begin position="38"/>
        <end position="60"/>
    </location>
</feature>